<organism evidence="7 8">
    <name type="scientific">Bavariicoccus seileri</name>
    <dbReference type="NCBI Taxonomy" id="549685"/>
    <lineage>
        <taxon>Bacteria</taxon>
        <taxon>Bacillati</taxon>
        <taxon>Bacillota</taxon>
        <taxon>Bacilli</taxon>
        <taxon>Lactobacillales</taxon>
        <taxon>Enterococcaceae</taxon>
        <taxon>Bavariicoccus</taxon>
    </lineage>
</organism>
<dbReference type="InterPro" id="IPR008927">
    <property type="entry name" value="6-PGluconate_DH-like_C_sf"/>
</dbReference>
<comment type="similarity">
    <text evidence="1">Belongs to the HIBADH-related family.</text>
</comment>
<keyword evidence="3" id="KW-0520">NAD</keyword>
<evidence type="ECO:0000259" key="6">
    <source>
        <dbReference type="Pfam" id="PF14833"/>
    </source>
</evidence>
<protein>
    <submittedName>
        <fullName evidence="7">NAD(P)-dependent oxidoreductase</fullName>
    </submittedName>
</protein>
<reference evidence="7 8" key="1">
    <citation type="journal article" date="2018" name="Nat. Biotechnol.">
        <title>A standardized bacterial taxonomy based on genome phylogeny substantially revises the tree of life.</title>
        <authorList>
            <person name="Parks D.H."/>
            <person name="Chuvochina M."/>
            <person name="Waite D.W."/>
            <person name="Rinke C."/>
            <person name="Skarshewski A."/>
            <person name="Chaumeil P.A."/>
            <person name="Hugenholtz P."/>
        </authorList>
    </citation>
    <scope>NUCLEOTIDE SEQUENCE [LARGE SCALE GENOMIC DNA]</scope>
    <source>
        <strain evidence="7">UBA11306</strain>
    </source>
</reference>
<dbReference type="Proteomes" id="UP000262195">
    <property type="component" value="Unassembled WGS sequence"/>
</dbReference>
<dbReference type="Pfam" id="PF14833">
    <property type="entry name" value="NAD_binding_11"/>
    <property type="match status" value="1"/>
</dbReference>
<dbReference type="PIRSF" id="PIRSF000103">
    <property type="entry name" value="HIBADH"/>
    <property type="match status" value="1"/>
</dbReference>
<feature type="active site" evidence="4">
    <location>
        <position position="171"/>
    </location>
</feature>
<evidence type="ECO:0000256" key="2">
    <source>
        <dbReference type="ARBA" id="ARBA00023002"/>
    </source>
</evidence>
<dbReference type="GO" id="GO:0051287">
    <property type="term" value="F:NAD binding"/>
    <property type="evidence" value="ECO:0007669"/>
    <property type="project" value="InterPro"/>
</dbReference>
<feature type="domain" description="6-phosphogluconate dehydrogenase NADP-binding" evidence="5">
    <location>
        <begin position="3"/>
        <end position="160"/>
    </location>
</feature>
<dbReference type="InterPro" id="IPR029154">
    <property type="entry name" value="HIBADH-like_NADP-bd"/>
</dbReference>
<dbReference type="GO" id="GO:0016491">
    <property type="term" value="F:oxidoreductase activity"/>
    <property type="evidence" value="ECO:0007669"/>
    <property type="project" value="UniProtKB-KW"/>
</dbReference>
<dbReference type="PANTHER" id="PTHR43060">
    <property type="entry name" value="3-HYDROXYISOBUTYRATE DEHYDROGENASE-LIKE 1, MITOCHONDRIAL-RELATED"/>
    <property type="match status" value="1"/>
</dbReference>
<gene>
    <name evidence="7" type="ORF">DIW15_02425</name>
</gene>
<keyword evidence="2" id="KW-0560">Oxidoreductase</keyword>
<proteinExistence type="inferred from homology"/>
<dbReference type="EMBL" id="DQHO01000016">
    <property type="protein sequence ID" value="HCS93549.1"/>
    <property type="molecule type" value="Genomic_DNA"/>
</dbReference>
<evidence type="ECO:0000256" key="4">
    <source>
        <dbReference type="PIRSR" id="PIRSR000103-1"/>
    </source>
</evidence>
<dbReference type="InterPro" id="IPR015815">
    <property type="entry name" value="HIBADH-related"/>
</dbReference>
<evidence type="ECO:0000313" key="8">
    <source>
        <dbReference type="Proteomes" id="UP000262195"/>
    </source>
</evidence>
<dbReference type="SUPFAM" id="SSF48179">
    <property type="entry name" value="6-phosphogluconate dehydrogenase C-terminal domain-like"/>
    <property type="match status" value="1"/>
</dbReference>
<evidence type="ECO:0000313" key="7">
    <source>
        <dbReference type="EMBL" id="HCS93549.1"/>
    </source>
</evidence>
<name>A0A3D4S403_9ENTE</name>
<dbReference type="Gene3D" id="3.40.50.720">
    <property type="entry name" value="NAD(P)-binding Rossmann-like Domain"/>
    <property type="match status" value="1"/>
</dbReference>
<evidence type="ECO:0000256" key="3">
    <source>
        <dbReference type="ARBA" id="ARBA00023027"/>
    </source>
</evidence>
<dbReference type="STRING" id="1121105.GCA_000421665_00169"/>
<evidence type="ECO:0000259" key="5">
    <source>
        <dbReference type="Pfam" id="PF03446"/>
    </source>
</evidence>
<feature type="domain" description="3-hydroxyisobutyrate dehydrogenase-like NAD-binding" evidence="6">
    <location>
        <begin position="165"/>
        <end position="285"/>
    </location>
</feature>
<dbReference type="GO" id="GO:0050661">
    <property type="term" value="F:NADP binding"/>
    <property type="evidence" value="ECO:0007669"/>
    <property type="project" value="InterPro"/>
</dbReference>
<evidence type="ECO:0000256" key="1">
    <source>
        <dbReference type="ARBA" id="ARBA00009080"/>
    </source>
</evidence>
<dbReference type="PANTHER" id="PTHR43060:SF15">
    <property type="entry name" value="3-HYDROXYISOBUTYRATE DEHYDROGENASE-LIKE 1, MITOCHONDRIAL-RELATED"/>
    <property type="match status" value="1"/>
</dbReference>
<comment type="caution">
    <text evidence="7">The sequence shown here is derived from an EMBL/GenBank/DDBJ whole genome shotgun (WGS) entry which is preliminary data.</text>
</comment>
<dbReference type="Pfam" id="PF03446">
    <property type="entry name" value="NAD_binding_2"/>
    <property type="match status" value="1"/>
</dbReference>
<dbReference type="InterPro" id="IPR006115">
    <property type="entry name" value="6PGDH_NADP-bd"/>
</dbReference>
<sequence length="287" mass="30515">MTTVGFIGTGVMGKSMAGHILDAGFDVIVYNRTKKKADSLVERGAIWADSPALVTEKSDVILSIVGFPKDVETIYFGERGVFSVDVTGKYLIDLTTSTPTLAQKIAQTATDRGAHGMDAPVSGGDLGAQAGRLTVMIGGSSEDLKAVEPVLEPFSSAITLQGGPGAGQHTKMANQIMIAGTMTGMVELLVYAKKAGLDLEKVLKTVGGGAAANWSLSHYAPQILKDDYSPGFFAKHFLKDLTIALDEAKKMGLELPATQVARDLYRQLVDEGYGMDGTQALIKLWWQ</sequence>
<dbReference type="Gene3D" id="1.10.1040.10">
    <property type="entry name" value="N-(1-d-carboxylethyl)-l-norvaline Dehydrogenase, domain 2"/>
    <property type="match status" value="1"/>
</dbReference>
<dbReference type="SUPFAM" id="SSF51735">
    <property type="entry name" value="NAD(P)-binding Rossmann-fold domains"/>
    <property type="match status" value="1"/>
</dbReference>
<dbReference type="AlphaFoldDB" id="A0A3D4S403"/>
<accession>A0A3D4S403</accession>
<dbReference type="InterPro" id="IPR036291">
    <property type="entry name" value="NAD(P)-bd_dom_sf"/>
</dbReference>
<dbReference type="InterPro" id="IPR013328">
    <property type="entry name" value="6PGD_dom2"/>
</dbReference>